<dbReference type="Gene3D" id="1.10.630.10">
    <property type="entry name" value="Cytochrome P450"/>
    <property type="match status" value="1"/>
</dbReference>
<evidence type="ECO:0000256" key="2">
    <source>
        <dbReference type="ARBA" id="ARBA00004370"/>
    </source>
</evidence>
<feature type="transmembrane region" description="Helical" evidence="13">
    <location>
        <begin position="20"/>
        <end position="40"/>
    </location>
</feature>
<comment type="cofactor">
    <cofactor evidence="1 12">
        <name>heme</name>
        <dbReference type="ChEBI" id="CHEBI:30413"/>
    </cofactor>
</comment>
<dbReference type="AlphaFoldDB" id="A0A8H6FVX8"/>
<accession>A0A8H6FVX8</accession>
<keyword evidence="10" id="KW-0503">Monooxygenase</keyword>
<name>A0A8H6FVX8_9LECA</name>
<keyword evidence="5 13" id="KW-0812">Transmembrane</keyword>
<dbReference type="Pfam" id="PF00067">
    <property type="entry name" value="p450"/>
    <property type="match status" value="1"/>
</dbReference>
<dbReference type="InterPro" id="IPR036396">
    <property type="entry name" value="Cyt_P450_sf"/>
</dbReference>
<dbReference type="GO" id="GO:0020037">
    <property type="term" value="F:heme binding"/>
    <property type="evidence" value="ECO:0007669"/>
    <property type="project" value="InterPro"/>
</dbReference>
<evidence type="ECO:0000256" key="13">
    <source>
        <dbReference type="SAM" id="Phobius"/>
    </source>
</evidence>
<evidence type="ECO:0000313" key="14">
    <source>
        <dbReference type="EMBL" id="KAF6235750.1"/>
    </source>
</evidence>
<evidence type="ECO:0000313" key="15">
    <source>
        <dbReference type="Proteomes" id="UP000578531"/>
    </source>
</evidence>
<dbReference type="GO" id="GO:0005506">
    <property type="term" value="F:iron ion binding"/>
    <property type="evidence" value="ECO:0007669"/>
    <property type="project" value="InterPro"/>
</dbReference>
<evidence type="ECO:0008006" key="16">
    <source>
        <dbReference type="Google" id="ProtNLM"/>
    </source>
</evidence>
<keyword evidence="9 12" id="KW-0408">Iron</keyword>
<dbReference type="CDD" id="cd11041">
    <property type="entry name" value="CYP503A1-like"/>
    <property type="match status" value="1"/>
</dbReference>
<evidence type="ECO:0000256" key="3">
    <source>
        <dbReference type="ARBA" id="ARBA00010617"/>
    </source>
</evidence>
<evidence type="ECO:0000256" key="10">
    <source>
        <dbReference type="ARBA" id="ARBA00023033"/>
    </source>
</evidence>
<dbReference type="RefSeq" id="XP_037165117.1">
    <property type="nucleotide sequence ID" value="XM_037307857.1"/>
</dbReference>
<dbReference type="GO" id="GO:0004497">
    <property type="term" value="F:monooxygenase activity"/>
    <property type="evidence" value="ECO:0007669"/>
    <property type="project" value="UniProtKB-KW"/>
</dbReference>
<dbReference type="InterPro" id="IPR002403">
    <property type="entry name" value="Cyt_P450_E_grp-IV"/>
</dbReference>
<reference evidence="14 15" key="1">
    <citation type="journal article" date="2020" name="Genomics">
        <title>Complete, high-quality genomes from long-read metagenomic sequencing of two wolf lichen thalli reveals enigmatic genome architecture.</title>
        <authorList>
            <person name="McKenzie S.K."/>
            <person name="Walston R.F."/>
            <person name="Allen J.L."/>
        </authorList>
    </citation>
    <scope>NUCLEOTIDE SEQUENCE [LARGE SCALE GENOMIC DNA]</scope>
    <source>
        <strain evidence="14">WasteWater2</strain>
    </source>
</reference>
<dbReference type="PRINTS" id="PR00465">
    <property type="entry name" value="EP450IV"/>
</dbReference>
<dbReference type="OrthoDB" id="1844152at2759"/>
<comment type="caution">
    <text evidence="14">The sequence shown here is derived from an EMBL/GenBank/DDBJ whole genome shotgun (WGS) entry which is preliminary data.</text>
</comment>
<gene>
    <name evidence="14" type="ORF">HO173_005945</name>
</gene>
<evidence type="ECO:0000256" key="5">
    <source>
        <dbReference type="ARBA" id="ARBA00022692"/>
    </source>
</evidence>
<dbReference type="SUPFAM" id="SSF48264">
    <property type="entry name" value="Cytochrome P450"/>
    <property type="match status" value="1"/>
</dbReference>
<keyword evidence="11 13" id="KW-0472">Membrane</keyword>
<dbReference type="Proteomes" id="UP000578531">
    <property type="component" value="Unassembled WGS sequence"/>
</dbReference>
<dbReference type="PANTHER" id="PTHR46206">
    <property type="entry name" value="CYTOCHROME P450"/>
    <property type="match status" value="1"/>
</dbReference>
<proteinExistence type="inferred from homology"/>
<evidence type="ECO:0000256" key="7">
    <source>
        <dbReference type="ARBA" id="ARBA00022989"/>
    </source>
</evidence>
<keyword evidence="8" id="KW-0560">Oxidoreductase</keyword>
<organism evidence="14 15">
    <name type="scientific">Letharia columbiana</name>
    <dbReference type="NCBI Taxonomy" id="112416"/>
    <lineage>
        <taxon>Eukaryota</taxon>
        <taxon>Fungi</taxon>
        <taxon>Dikarya</taxon>
        <taxon>Ascomycota</taxon>
        <taxon>Pezizomycotina</taxon>
        <taxon>Lecanoromycetes</taxon>
        <taxon>OSLEUM clade</taxon>
        <taxon>Lecanoromycetidae</taxon>
        <taxon>Lecanorales</taxon>
        <taxon>Lecanorineae</taxon>
        <taxon>Parmeliaceae</taxon>
        <taxon>Letharia</taxon>
    </lineage>
</organism>
<dbReference type="PANTHER" id="PTHR46206:SF5">
    <property type="entry name" value="P450, PUTATIVE (EUROFUNG)-RELATED"/>
    <property type="match status" value="1"/>
</dbReference>
<evidence type="ECO:0000256" key="1">
    <source>
        <dbReference type="ARBA" id="ARBA00001971"/>
    </source>
</evidence>
<sequence>MILPTVSVFAGSLLRATHHFVVYLLAKWMWLLLVFLIGHFRRSITSYIFSRPEKTMITGMPTVFGQWLTSLSYHIVSSQIVRNGYIKAGGKLFAVPTLDKYHIFVSNREQIEEVANAPITQLSFTAAIDEILHPHLVFSGFKFDPKDPHYVVPLHALKISLRENLQSLIPVLQERLDLAFEAAFPAGKCADRWLPFSPHKTCQTMVETLNNIVLVGQDLANDQSYLETAMRYTRDVMITGEILRFTPPGLQTPIGWLAMTCSGAKAVVYERVTSAIRDRMDHPRKDQEKPRDFLQWTIDGTRKKSPQTVNKLAQHAMGLLFGGAIQLSMITSFALYNLCKHPEYLGPLREEAAAAKRNKDQPFDHDQMYLMDSFLRETGRLNPTMILTMPRKVLAPFEFADGTTVPVNNWIVVPQEALMQDKAHYDDPQTFNGFRFVDSTGKMHPSARFSSPSLTYTLWGGPKTACPGRFYASVVAKMILADFILNYDIKLADPSAPRFMKWSYTSIPHPLTRLLIRNRNSC</sequence>
<comment type="similarity">
    <text evidence="3">Belongs to the cytochrome P450 family.</text>
</comment>
<dbReference type="InterPro" id="IPR001128">
    <property type="entry name" value="Cyt_P450"/>
</dbReference>
<comment type="subcellular location">
    <subcellularLocation>
        <location evidence="2">Membrane</location>
    </subcellularLocation>
</comment>
<dbReference type="GeneID" id="59287606"/>
<protein>
    <recommendedName>
        <fullName evidence="16">Cytochrome P450</fullName>
    </recommendedName>
</protein>
<keyword evidence="4 12" id="KW-0349">Heme</keyword>
<dbReference type="EMBL" id="JACCJC010000022">
    <property type="protein sequence ID" value="KAF6235750.1"/>
    <property type="molecule type" value="Genomic_DNA"/>
</dbReference>
<keyword evidence="7 13" id="KW-1133">Transmembrane helix</keyword>
<dbReference type="GO" id="GO:0016705">
    <property type="term" value="F:oxidoreductase activity, acting on paired donors, with incorporation or reduction of molecular oxygen"/>
    <property type="evidence" value="ECO:0007669"/>
    <property type="project" value="InterPro"/>
</dbReference>
<dbReference type="GO" id="GO:0016020">
    <property type="term" value="C:membrane"/>
    <property type="evidence" value="ECO:0007669"/>
    <property type="project" value="UniProtKB-SubCell"/>
</dbReference>
<evidence type="ECO:0000256" key="9">
    <source>
        <dbReference type="ARBA" id="ARBA00023004"/>
    </source>
</evidence>
<keyword evidence="6 12" id="KW-0479">Metal-binding</keyword>
<evidence type="ECO:0000256" key="4">
    <source>
        <dbReference type="ARBA" id="ARBA00022617"/>
    </source>
</evidence>
<evidence type="ECO:0000256" key="12">
    <source>
        <dbReference type="PIRSR" id="PIRSR602403-1"/>
    </source>
</evidence>
<evidence type="ECO:0000256" key="6">
    <source>
        <dbReference type="ARBA" id="ARBA00022723"/>
    </source>
</evidence>
<keyword evidence="15" id="KW-1185">Reference proteome</keyword>
<evidence type="ECO:0000256" key="8">
    <source>
        <dbReference type="ARBA" id="ARBA00023002"/>
    </source>
</evidence>
<evidence type="ECO:0000256" key="11">
    <source>
        <dbReference type="ARBA" id="ARBA00023136"/>
    </source>
</evidence>
<feature type="binding site" description="axial binding residue" evidence="12">
    <location>
        <position position="466"/>
    </location>
    <ligand>
        <name>heme</name>
        <dbReference type="ChEBI" id="CHEBI:30413"/>
    </ligand>
    <ligandPart>
        <name>Fe</name>
        <dbReference type="ChEBI" id="CHEBI:18248"/>
    </ligandPart>
</feature>